<feature type="domain" description="ParB-like N-terminal" evidence="1">
    <location>
        <begin position="2"/>
        <end position="87"/>
    </location>
</feature>
<dbReference type="CDD" id="cd16409">
    <property type="entry name" value="ParB_N_like"/>
    <property type="match status" value="1"/>
</dbReference>
<sequence length="449" mass="50183">MSSVPIDEIKIGANRRPLSDDTVTELMKSIDANGLLNPITIDRKRNLIAGLHRLTACKQLGLKKIECNIVNYQDAEQARLAEIDENLIRNELKAFERSELLLERIEILERMGRRAKAGDNQHTLKGGEMISPPLKTNLEIAKEIGYSERTLQQGLQIARDTHPEVKKIIKGTAIAERHTELLKVARAGSKERASAEEAEKAVEQALAKGDNAEAEKLAKWAKQARAKQKESQMVALKSTEAQREAKLLRKKQPEVELVKVVSNSSLVKQGEEWMLGRHLVYCGDTAGKEYIKLLPSNAALAIATLSPSWNHDYLIEEAQVVAVLRSGGQIYDFCRSQQMPFQYELLLGNIYVGIFSYQSISQPQTAINIEGVEGIIAYLINLYTNPNNYVIAPFMGKEGDVLIACERTGRICFIGDENPELVRRGITRWQNLTSRQAQKTSSTGYIKST</sequence>
<accession>A0A951QT40</accession>
<dbReference type="Pfam" id="PF02195">
    <property type="entry name" value="ParB_N"/>
    <property type="match status" value="1"/>
</dbReference>
<evidence type="ECO:0000259" key="1">
    <source>
        <dbReference type="SMART" id="SM00470"/>
    </source>
</evidence>
<dbReference type="Gene3D" id="3.40.50.150">
    <property type="entry name" value="Vaccinia Virus protein VP39"/>
    <property type="match status" value="1"/>
</dbReference>
<evidence type="ECO:0000313" key="3">
    <source>
        <dbReference type="Proteomes" id="UP000729701"/>
    </source>
</evidence>
<dbReference type="InterPro" id="IPR029063">
    <property type="entry name" value="SAM-dependent_MTases_sf"/>
</dbReference>
<dbReference type="SUPFAM" id="SSF53335">
    <property type="entry name" value="S-adenosyl-L-methionine-dependent methyltransferases"/>
    <property type="match status" value="1"/>
</dbReference>
<proteinExistence type="predicted"/>
<dbReference type="InterPro" id="IPR003115">
    <property type="entry name" value="ParB_N"/>
</dbReference>
<dbReference type="InterPro" id="IPR050336">
    <property type="entry name" value="Chromosome_partition/occlusion"/>
</dbReference>
<dbReference type="SUPFAM" id="SSF110849">
    <property type="entry name" value="ParB/Sulfiredoxin"/>
    <property type="match status" value="1"/>
</dbReference>
<evidence type="ECO:0000313" key="2">
    <source>
        <dbReference type="EMBL" id="MBW4671221.1"/>
    </source>
</evidence>
<name>A0A951QT40_9CYAN</name>
<dbReference type="EMBL" id="JAHHGZ010000041">
    <property type="protein sequence ID" value="MBW4671221.1"/>
    <property type="molecule type" value="Genomic_DNA"/>
</dbReference>
<dbReference type="PANTHER" id="PTHR33375:SF1">
    <property type="entry name" value="CHROMOSOME-PARTITIONING PROTEIN PARB-RELATED"/>
    <property type="match status" value="1"/>
</dbReference>
<reference evidence="2" key="1">
    <citation type="submission" date="2021-05" db="EMBL/GenBank/DDBJ databases">
        <authorList>
            <person name="Pietrasiak N."/>
            <person name="Ward R."/>
            <person name="Stajich J.E."/>
            <person name="Kurbessoian T."/>
        </authorList>
    </citation>
    <scope>NUCLEOTIDE SEQUENCE</scope>
    <source>
        <strain evidence="2">GSE-NOS-MK-12-04C</strain>
    </source>
</reference>
<organism evidence="2 3">
    <name type="scientific">Cyanomargarita calcarea GSE-NOS-MK-12-04C</name>
    <dbReference type="NCBI Taxonomy" id="2839659"/>
    <lineage>
        <taxon>Bacteria</taxon>
        <taxon>Bacillati</taxon>
        <taxon>Cyanobacteriota</taxon>
        <taxon>Cyanophyceae</taxon>
        <taxon>Nostocales</taxon>
        <taxon>Cyanomargaritaceae</taxon>
        <taxon>Cyanomargarita</taxon>
    </lineage>
</organism>
<dbReference type="GO" id="GO:0005694">
    <property type="term" value="C:chromosome"/>
    <property type="evidence" value="ECO:0007669"/>
    <property type="project" value="TreeGrafter"/>
</dbReference>
<dbReference type="InterPro" id="IPR036086">
    <property type="entry name" value="ParB/Sulfiredoxin_sf"/>
</dbReference>
<dbReference type="AlphaFoldDB" id="A0A951QT40"/>
<dbReference type="Gene3D" id="3.90.1530.10">
    <property type="entry name" value="Conserved hypothetical protein from pyrococcus furiosus pfu- 392566-001, ParB domain"/>
    <property type="match status" value="1"/>
</dbReference>
<dbReference type="GO" id="GO:0007059">
    <property type="term" value="P:chromosome segregation"/>
    <property type="evidence" value="ECO:0007669"/>
    <property type="project" value="TreeGrafter"/>
</dbReference>
<protein>
    <submittedName>
        <fullName evidence="2">ParB N-terminal domain-containing protein</fullName>
    </submittedName>
</protein>
<gene>
    <name evidence="2" type="ORF">KME60_28310</name>
</gene>
<dbReference type="Proteomes" id="UP000729701">
    <property type="component" value="Unassembled WGS sequence"/>
</dbReference>
<reference evidence="2" key="2">
    <citation type="journal article" date="2022" name="Microbiol. Resour. Announc.">
        <title>Metagenome Sequencing to Explore Phylogenomics of Terrestrial Cyanobacteria.</title>
        <authorList>
            <person name="Ward R.D."/>
            <person name="Stajich J.E."/>
            <person name="Johansen J.R."/>
            <person name="Huntemann M."/>
            <person name="Clum A."/>
            <person name="Foster B."/>
            <person name="Foster B."/>
            <person name="Roux S."/>
            <person name="Palaniappan K."/>
            <person name="Varghese N."/>
            <person name="Mukherjee S."/>
            <person name="Reddy T.B.K."/>
            <person name="Daum C."/>
            <person name="Copeland A."/>
            <person name="Chen I.A."/>
            <person name="Ivanova N.N."/>
            <person name="Kyrpides N.C."/>
            <person name="Shapiro N."/>
            <person name="Eloe-Fadrosh E.A."/>
            <person name="Pietrasiak N."/>
        </authorList>
    </citation>
    <scope>NUCLEOTIDE SEQUENCE</scope>
    <source>
        <strain evidence="2">GSE-NOS-MK-12-04C</strain>
    </source>
</reference>
<dbReference type="PANTHER" id="PTHR33375">
    <property type="entry name" value="CHROMOSOME-PARTITIONING PROTEIN PARB-RELATED"/>
    <property type="match status" value="1"/>
</dbReference>
<comment type="caution">
    <text evidence="2">The sequence shown here is derived from an EMBL/GenBank/DDBJ whole genome shotgun (WGS) entry which is preliminary data.</text>
</comment>
<dbReference type="SMART" id="SM00470">
    <property type="entry name" value="ParB"/>
    <property type="match status" value="1"/>
</dbReference>